<sequence>MAADVIDGTAFARGLTKDLTEQVAGLAERGVVPQLAVILVGEDPASQTYVRSKIRAARSIGIRSVEHRLDAATTQGDLLSLIDRLNADAETDGILIQLPLPPQINIAQVIRAIDPAKDVDGFHPTNVGQRVTGSGGIVPCTPKGVMLLIGSVAANVEGLDALVIGASNIVGKPMADLLLAAGCTVTTAHIKTVGLPDICRRADIVVVAVGKAGLVKADWIKPGAIVIDVGINRAISPCGKSSLVGDVAFNEAVEVAGAITPVPGGVGPMTIACLMINTVQAALERRGIVIASALIATR</sequence>
<evidence type="ECO:0000256" key="8">
    <source>
        <dbReference type="ARBA" id="ARBA00023002"/>
    </source>
</evidence>
<evidence type="ECO:0000256" key="11">
    <source>
        <dbReference type="ARBA" id="ARBA00023268"/>
    </source>
</evidence>
<dbReference type="GO" id="GO:0004488">
    <property type="term" value="F:methylenetetrahydrofolate dehydrogenase (NADP+) activity"/>
    <property type="evidence" value="ECO:0007669"/>
    <property type="project" value="UniProtKB-UniRule"/>
</dbReference>
<dbReference type="CDD" id="cd01080">
    <property type="entry name" value="NAD_bind_m-THF_DH_Cyclohyd"/>
    <property type="match status" value="1"/>
</dbReference>
<feature type="binding site" evidence="12">
    <location>
        <position position="190"/>
    </location>
    <ligand>
        <name>NADP(+)</name>
        <dbReference type="ChEBI" id="CHEBI:58349"/>
    </ligand>
</feature>
<evidence type="ECO:0000256" key="3">
    <source>
        <dbReference type="ARBA" id="ARBA00022563"/>
    </source>
</evidence>
<dbReference type="Gene3D" id="3.40.50.720">
    <property type="entry name" value="NAD(P)-binding Rossmann-like Domain"/>
    <property type="match status" value="1"/>
</dbReference>
<comment type="subunit">
    <text evidence="2 12">Homodimer.</text>
</comment>
<keyword evidence="5 12" id="KW-0658">Purine biosynthesis</keyword>
<dbReference type="GO" id="GO:0004477">
    <property type="term" value="F:methenyltetrahydrofolate cyclohydrolase activity"/>
    <property type="evidence" value="ECO:0007669"/>
    <property type="project" value="UniProtKB-UniRule"/>
</dbReference>
<keyword evidence="9 12" id="KW-0368">Histidine biosynthesis</keyword>
<dbReference type="GO" id="GO:0009086">
    <property type="term" value="P:methionine biosynthetic process"/>
    <property type="evidence" value="ECO:0007669"/>
    <property type="project" value="UniProtKB-KW"/>
</dbReference>
<dbReference type="EMBL" id="RXOL01000013">
    <property type="protein sequence ID" value="RVQ64624.1"/>
    <property type="molecule type" value="Genomic_DNA"/>
</dbReference>
<evidence type="ECO:0000256" key="4">
    <source>
        <dbReference type="ARBA" id="ARBA00022605"/>
    </source>
</evidence>
<comment type="caution">
    <text evidence="15">The sequence shown here is derived from an EMBL/GenBank/DDBJ whole genome shotgun (WGS) entry which is preliminary data.</text>
</comment>
<evidence type="ECO:0000256" key="5">
    <source>
        <dbReference type="ARBA" id="ARBA00022755"/>
    </source>
</evidence>
<dbReference type="InterPro" id="IPR000672">
    <property type="entry name" value="THF_DH/CycHdrlase"/>
</dbReference>
<evidence type="ECO:0000256" key="12">
    <source>
        <dbReference type="HAMAP-Rule" id="MF_01576"/>
    </source>
</evidence>
<comment type="similarity">
    <text evidence="12">Belongs to the tetrahydrofolate dehydrogenase/cyclohydrolase family.</text>
</comment>
<dbReference type="Pfam" id="PF02882">
    <property type="entry name" value="THF_DHG_CYH_C"/>
    <property type="match status" value="1"/>
</dbReference>
<keyword evidence="8 12" id="KW-0560">Oxidoreductase</keyword>
<evidence type="ECO:0000259" key="14">
    <source>
        <dbReference type="Pfam" id="PF02882"/>
    </source>
</evidence>
<keyword evidence="3 12" id="KW-0554">One-carbon metabolism</keyword>
<dbReference type="EC" id="3.5.4.9" evidence="12"/>
<dbReference type="NCBIfam" id="NF010785">
    <property type="entry name" value="PRK14188.1"/>
    <property type="match status" value="1"/>
</dbReference>
<evidence type="ECO:0000256" key="7">
    <source>
        <dbReference type="ARBA" id="ARBA00022857"/>
    </source>
</evidence>
<dbReference type="PRINTS" id="PR00085">
    <property type="entry name" value="THFDHDRGNASE"/>
</dbReference>
<keyword evidence="11 12" id="KW-0511">Multifunctional enzyme</keyword>
<dbReference type="PANTHER" id="PTHR48099">
    <property type="entry name" value="C-1-TETRAHYDROFOLATE SYNTHASE, CYTOPLASMIC-RELATED"/>
    <property type="match status" value="1"/>
</dbReference>
<accession>A0A437GUE8</accession>
<dbReference type="OrthoDB" id="9803580at2"/>
<dbReference type="PROSITE" id="PS00767">
    <property type="entry name" value="THF_DHG_CYH_2"/>
    <property type="match status" value="1"/>
</dbReference>
<dbReference type="InterPro" id="IPR046346">
    <property type="entry name" value="Aminoacid_DH-like_N_sf"/>
</dbReference>
<dbReference type="GO" id="GO:0035999">
    <property type="term" value="P:tetrahydrofolate interconversion"/>
    <property type="evidence" value="ECO:0007669"/>
    <property type="project" value="UniProtKB-UniRule"/>
</dbReference>
<evidence type="ECO:0000259" key="13">
    <source>
        <dbReference type="Pfam" id="PF00763"/>
    </source>
</evidence>
<dbReference type="InterPro" id="IPR036291">
    <property type="entry name" value="NAD(P)-bd_dom_sf"/>
</dbReference>
<keyword evidence="6 12" id="KW-0378">Hydrolase</keyword>
<comment type="catalytic activity">
    <reaction evidence="12">
        <text>(6R)-5,10-methylene-5,6,7,8-tetrahydrofolate + NADP(+) = (6R)-5,10-methenyltetrahydrofolate + NADPH</text>
        <dbReference type="Rhea" id="RHEA:22812"/>
        <dbReference type="ChEBI" id="CHEBI:15636"/>
        <dbReference type="ChEBI" id="CHEBI:57455"/>
        <dbReference type="ChEBI" id="CHEBI:57783"/>
        <dbReference type="ChEBI" id="CHEBI:58349"/>
        <dbReference type="EC" id="1.5.1.5"/>
    </reaction>
</comment>
<dbReference type="InterPro" id="IPR020867">
    <property type="entry name" value="THF_DH/CycHdrlase_CS"/>
</dbReference>
<evidence type="ECO:0000256" key="2">
    <source>
        <dbReference type="ARBA" id="ARBA00011738"/>
    </source>
</evidence>
<dbReference type="Gene3D" id="3.40.50.10860">
    <property type="entry name" value="Leucine Dehydrogenase, chain A, domain 1"/>
    <property type="match status" value="1"/>
</dbReference>
<feature type="binding site" evidence="12">
    <location>
        <position position="231"/>
    </location>
    <ligand>
        <name>NADP(+)</name>
        <dbReference type="ChEBI" id="CHEBI:58349"/>
    </ligand>
</feature>
<evidence type="ECO:0000256" key="6">
    <source>
        <dbReference type="ARBA" id="ARBA00022801"/>
    </source>
</evidence>
<keyword evidence="4 12" id="KW-0028">Amino-acid biosynthesis</keyword>
<proteinExistence type="inferred from homology"/>
<name>A0A437GUE8_9SPHN</name>
<keyword evidence="10 12" id="KW-0486">Methionine biosynthesis</keyword>
<protein>
    <recommendedName>
        <fullName evidence="12">Bifunctional protein FolD</fullName>
    </recommendedName>
    <domain>
        <recommendedName>
            <fullName evidence="12">Methylenetetrahydrofolate dehydrogenase</fullName>
            <ecNumber evidence="12">1.5.1.5</ecNumber>
        </recommendedName>
    </domain>
    <domain>
        <recommendedName>
            <fullName evidence="12">Methenyltetrahydrofolate cyclohydrolase</fullName>
            <ecNumber evidence="12">3.5.4.9</ecNumber>
        </recommendedName>
    </domain>
</protein>
<keyword evidence="16" id="KW-1185">Reference proteome</keyword>
<organism evidence="15 16">
    <name type="scientific">Croceicoccus ponticola</name>
    <dbReference type="NCBI Taxonomy" id="2217664"/>
    <lineage>
        <taxon>Bacteria</taxon>
        <taxon>Pseudomonadati</taxon>
        <taxon>Pseudomonadota</taxon>
        <taxon>Alphaproteobacteria</taxon>
        <taxon>Sphingomonadales</taxon>
        <taxon>Erythrobacteraceae</taxon>
        <taxon>Croceicoccus</taxon>
    </lineage>
</organism>
<dbReference type="PANTHER" id="PTHR48099:SF5">
    <property type="entry name" value="C-1-TETRAHYDROFOLATE SYNTHASE, CYTOPLASMIC"/>
    <property type="match status" value="1"/>
</dbReference>
<evidence type="ECO:0000256" key="10">
    <source>
        <dbReference type="ARBA" id="ARBA00023167"/>
    </source>
</evidence>
<comment type="pathway">
    <text evidence="1 12">One-carbon metabolism; tetrahydrofolate interconversion.</text>
</comment>
<feature type="domain" description="Tetrahydrofolate dehydrogenase/cyclohydrolase NAD(P)-binding" evidence="14">
    <location>
        <begin position="139"/>
        <end position="284"/>
    </location>
</feature>
<gene>
    <name evidence="12 15" type="primary">folD</name>
    <name evidence="15" type="ORF">EKN06_15390</name>
</gene>
<dbReference type="HAMAP" id="MF_01576">
    <property type="entry name" value="THF_DHG_CYH"/>
    <property type="match status" value="1"/>
</dbReference>
<dbReference type="GO" id="GO:0000105">
    <property type="term" value="P:L-histidine biosynthetic process"/>
    <property type="evidence" value="ECO:0007669"/>
    <property type="project" value="UniProtKB-KW"/>
</dbReference>
<dbReference type="UniPathway" id="UPA00193"/>
<evidence type="ECO:0000256" key="1">
    <source>
        <dbReference type="ARBA" id="ARBA00004777"/>
    </source>
</evidence>
<dbReference type="GO" id="GO:0005829">
    <property type="term" value="C:cytosol"/>
    <property type="evidence" value="ECO:0007669"/>
    <property type="project" value="TreeGrafter"/>
</dbReference>
<dbReference type="InterPro" id="IPR020631">
    <property type="entry name" value="THF_DH/CycHdrlase_NAD-bd_dom"/>
</dbReference>
<comment type="function">
    <text evidence="12">Catalyzes the oxidation of 5,10-methylenetetrahydrofolate to 5,10-methenyltetrahydrofolate and then the hydrolysis of 5,10-methenyltetrahydrofolate to 10-formyltetrahydrofolate.</text>
</comment>
<dbReference type="FunFam" id="3.40.50.10860:FF:000005">
    <property type="entry name" value="C-1-tetrahydrofolate synthase, cytoplasmic, putative"/>
    <property type="match status" value="1"/>
</dbReference>
<dbReference type="PROSITE" id="PS00766">
    <property type="entry name" value="THF_DHG_CYH_1"/>
    <property type="match status" value="1"/>
</dbReference>
<dbReference type="Pfam" id="PF00763">
    <property type="entry name" value="THF_DHG_CYH"/>
    <property type="match status" value="1"/>
</dbReference>
<dbReference type="GO" id="GO:0006164">
    <property type="term" value="P:purine nucleotide biosynthetic process"/>
    <property type="evidence" value="ECO:0007669"/>
    <property type="project" value="UniProtKB-KW"/>
</dbReference>
<reference evidence="15 16" key="1">
    <citation type="submission" date="2018-12" db="EMBL/GenBank/DDBJ databases">
        <title>Croceicoccus ponticola sp. nov., a lipolytic bacterium isolated from seawater.</title>
        <authorList>
            <person name="Yoon J.-H."/>
        </authorList>
    </citation>
    <scope>NUCLEOTIDE SEQUENCE [LARGE SCALE GENOMIC DNA]</scope>
    <source>
        <strain evidence="15 16">GM-16</strain>
    </source>
</reference>
<dbReference type="RefSeq" id="WP_127613796.1">
    <property type="nucleotide sequence ID" value="NZ_RXOL01000013.1"/>
</dbReference>
<dbReference type="SUPFAM" id="SSF53223">
    <property type="entry name" value="Aminoacid dehydrogenase-like, N-terminal domain"/>
    <property type="match status" value="1"/>
</dbReference>
<feature type="domain" description="Tetrahydrofolate dehydrogenase/cyclohydrolase catalytic" evidence="13">
    <location>
        <begin position="6"/>
        <end position="120"/>
    </location>
</feature>
<dbReference type="AlphaFoldDB" id="A0A437GUE8"/>
<dbReference type="SUPFAM" id="SSF51735">
    <property type="entry name" value="NAD(P)-binding Rossmann-fold domains"/>
    <property type="match status" value="1"/>
</dbReference>
<comment type="catalytic activity">
    <reaction evidence="12">
        <text>(6R)-5,10-methenyltetrahydrofolate + H2O = (6R)-10-formyltetrahydrofolate + H(+)</text>
        <dbReference type="Rhea" id="RHEA:23700"/>
        <dbReference type="ChEBI" id="CHEBI:15377"/>
        <dbReference type="ChEBI" id="CHEBI:15378"/>
        <dbReference type="ChEBI" id="CHEBI:57455"/>
        <dbReference type="ChEBI" id="CHEBI:195366"/>
        <dbReference type="EC" id="3.5.4.9"/>
    </reaction>
</comment>
<keyword evidence="7 12" id="KW-0521">NADP</keyword>
<dbReference type="InterPro" id="IPR020630">
    <property type="entry name" value="THF_DH/CycHdrlase_cat_dom"/>
</dbReference>
<evidence type="ECO:0000313" key="16">
    <source>
        <dbReference type="Proteomes" id="UP000283003"/>
    </source>
</evidence>
<dbReference type="EC" id="1.5.1.5" evidence="12"/>
<evidence type="ECO:0000256" key="9">
    <source>
        <dbReference type="ARBA" id="ARBA00023102"/>
    </source>
</evidence>
<evidence type="ECO:0000313" key="15">
    <source>
        <dbReference type="EMBL" id="RVQ64624.1"/>
    </source>
</evidence>
<feature type="binding site" evidence="12">
    <location>
        <begin position="165"/>
        <end position="167"/>
    </location>
    <ligand>
        <name>NADP(+)</name>
        <dbReference type="ChEBI" id="CHEBI:58349"/>
    </ligand>
</feature>
<dbReference type="Proteomes" id="UP000283003">
    <property type="component" value="Unassembled WGS sequence"/>
</dbReference>
<dbReference type="FunFam" id="3.40.50.720:FF:000006">
    <property type="entry name" value="Bifunctional protein FolD"/>
    <property type="match status" value="1"/>
</dbReference>